<dbReference type="Gene3D" id="1.20.1480.40">
    <property type="entry name" value="Uncharacterised protein PF16133, DUF4844"/>
    <property type="match status" value="1"/>
</dbReference>
<evidence type="ECO:0000313" key="2">
    <source>
        <dbReference type="Proteomes" id="UP000651050"/>
    </source>
</evidence>
<dbReference type="InterPro" id="IPR038360">
    <property type="entry name" value="DUF4844_sf"/>
</dbReference>
<organism evidence="1 2">
    <name type="scientific">Caenimonas aquaedulcis</name>
    <dbReference type="NCBI Taxonomy" id="2793270"/>
    <lineage>
        <taxon>Bacteria</taxon>
        <taxon>Pseudomonadati</taxon>
        <taxon>Pseudomonadota</taxon>
        <taxon>Betaproteobacteria</taxon>
        <taxon>Burkholderiales</taxon>
        <taxon>Comamonadaceae</taxon>
        <taxon>Caenimonas</taxon>
    </lineage>
</organism>
<dbReference type="Proteomes" id="UP000651050">
    <property type="component" value="Unassembled WGS sequence"/>
</dbReference>
<protein>
    <submittedName>
        <fullName evidence="1">DUF4844 domain-containing protein</fullName>
    </submittedName>
</protein>
<dbReference type="RefSeq" id="WP_196987840.1">
    <property type="nucleotide sequence ID" value="NZ_JADWYS010000001.1"/>
</dbReference>
<evidence type="ECO:0000313" key="1">
    <source>
        <dbReference type="EMBL" id="MBG9390081.1"/>
    </source>
</evidence>
<proteinExistence type="predicted"/>
<comment type="caution">
    <text evidence="1">The sequence shown here is derived from an EMBL/GenBank/DDBJ whole genome shotgun (WGS) entry which is preliminary data.</text>
</comment>
<dbReference type="EMBL" id="JADWYS010000001">
    <property type="protein sequence ID" value="MBG9390081.1"/>
    <property type="molecule type" value="Genomic_DNA"/>
</dbReference>
<gene>
    <name evidence="1" type="ORF">I5803_18780</name>
</gene>
<dbReference type="InterPro" id="IPR032301">
    <property type="entry name" value="DUF4844"/>
</dbReference>
<dbReference type="AlphaFoldDB" id="A0A931H7G4"/>
<dbReference type="Pfam" id="PF16133">
    <property type="entry name" value="DUF4844"/>
    <property type="match status" value="1"/>
</dbReference>
<reference evidence="1" key="1">
    <citation type="submission" date="2020-11" db="EMBL/GenBank/DDBJ databases">
        <title>Bacterial whole genome sequence for Caenimonas sp. DR4.4.</title>
        <authorList>
            <person name="Le V."/>
            <person name="Ko S.-R."/>
            <person name="Ahn C.-Y."/>
            <person name="Oh H.-M."/>
        </authorList>
    </citation>
    <scope>NUCLEOTIDE SEQUENCE</scope>
    <source>
        <strain evidence="1">DR4.4</strain>
    </source>
</reference>
<sequence length="121" mass="13437">MSNDPISLVVDEPLRVSSDVLEALAAFRESPKLELLPGVDTRAEKKRLVPLLDQLADRLLAGIAQNPSKLWVLKQFQVALIQLQNEDTEAREHFGMDLEHIMDILGIESSDGLLAYYLGGL</sequence>
<name>A0A931H7G4_9BURK</name>
<accession>A0A931H7G4</accession>
<keyword evidence="2" id="KW-1185">Reference proteome</keyword>